<dbReference type="InterPro" id="IPR036291">
    <property type="entry name" value="NAD(P)-bd_dom_sf"/>
</dbReference>
<keyword evidence="3" id="KW-0560">Oxidoreductase</keyword>
<evidence type="ECO:0000256" key="2">
    <source>
        <dbReference type="ARBA" id="ARBA00022857"/>
    </source>
</evidence>
<dbReference type="Gene3D" id="3.40.50.720">
    <property type="entry name" value="NAD(P)-binding Rossmann-like Domain"/>
    <property type="match status" value="1"/>
</dbReference>
<name>A0AAI8VV51_9PEZI</name>
<dbReference type="PRINTS" id="PR00081">
    <property type="entry name" value="GDHRDH"/>
</dbReference>
<dbReference type="Proteomes" id="UP001295740">
    <property type="component" value="Unassembled WGS sequence"/>
</dbReference>
<dbReference type="PANTHER" id="PTHR24320:SF252">
    <property type="entry name" value="DEHYDROGENASE_REDUCTASE FAMILY PROTEIN, PUTATIVE (AFU_ORTHOLOGUE AFUA_3G08550)-RELATED"/>
    <property type="match status" value="1"/>
</dbReference>
<evidence type="ECO:0000256" key="1">
    <source>
        <dbReference type="ARBA" id="ARBA00006484"/>
    </source>
</evidence>
<dbReference type="EMBL" id="CAUWAG010000018">
    <property type="protein sequence ID" value="CAJ2511647.1"/>
    <property type="molecule type" value="Genomic_DNA"/>
</dbReference>
<evidence type="ECO:0000256" key="3">
    <source>
        <dbReference type="ARBA" id="ARBA00023002"/>
    </source>
</evidence>
<reference evidence="4" key="1">
    <citation type="submission" date="2023-10" db="EMBL/GenBank/DDBJ databases">
        <authorList>
            <person name="Hackl T."/>
        </authorList>
    </citation>
    <scope>NUCLEOTIDE SEQUENCE</scope>
</reference>
<evidence type="ECO:0000313" key="4">
    <source>
        <dbReference type="EMBL" id="CAJ2511647.1"/>
    </source>
</evidence>
<dbReference type="InterPro" id="IPR002347">
    <property type="entry name" value="SDR_fam"/>
</dbReference>
<dbReference type="SUPFAM" id="SSF51735">
    <property type="entry name" value="NAD(P)-binding Rossmann-fold domains"/>
    <property type="match status" value="1"/>
</dbReference>
<sequence>MGSFPGFLYKQITFKPKPPPQSVKLHGLTALVTGGNAGLGLEACKELAAHGVARIVLGVRSTAKGDDARKEILALHSGVDVQVWELDHESFDSVRKFADRAAALDRLDIAILSAGVKSMEFSRSRAGHESNVQVRRPRSVALPSSPYVYRFESTWPGHHLGTALLSLLLLGPLKATATAKASKTRLTIVSSETHFWAKLSEVTTPNTFESMDKKESFGKGMDRYNASKLLNVLWMRELSTRAGGNVIINAVNPGFCQSTLHRSDPSGSSFANLIGWTARQGGHCLTATAPTSANRP</sequence>
<dbReference type="Pfam" id="PF00106">
    <property type="entry name" value="adh_short"/>
    <property type="match status" value="1"/>
</dbReference>
<comment type="similarity">
    <text evidence="1">Belongs to the short-chain dehydrogenases/reductases (SDR) family.</text>
</comment>
<dbReference type="GO" id="GO:0016491">
    <property type="term" value="F:oxidoreductase activity"/>
    <property type="evidence" value="ECO:0007669"/>
    <property type="project" value="UniProtKB-KW"/>
</dbReference>
<proteinExistence type="inferred from homology"/>
<dbReference type="AlphaFoldDB" id="A0AAI8VV51"/>
<organism evidence="4 5">
    <name type="scientific">Anthostomella pinea</name>
    <dbReference type="NCBI Taxonomy" id="933095"/>
    <lineage>
        <taxon>Eukaryota</taxon>
        <taxon>Fungi</taxon>
        <taxon>Dikarya</taxon>
        <taxon>Ascomycota</taxon>
        <taxon>Pezizomycotina</taxon>
        <taxon>Sordariomycetes</taxon>
        <taxon>Xylariomycetidae</taxon>
        <taxon>Xylariales</taxon>
        <taxon>Xylariaceae</taxon>
        <taxon>Anthostomella</taxon>
    </lineage>
</organism>
<keyword evidence="5" id="KW-1185">Reference proteome</keyword>
<comment type="caution">
    <text evidence="4">The sequence shown here is derived from an EMBL/GenBank/DDBJ whole genome shotgun (WGS) entry which is preliminary data.</text>
</comment>
<accession>A0AAI8VV51</accession>
<evidence type="ECO:0000313" key="5">
    <source>
        <dbReference type="Proteomes" id="UP001295740"/>
    </source>
</evidence>
<gene>
    <name evidence="4" type="ORF">KHLLAP_LOCUS12115</name>
</gene>
<protein>
    <submittedName>
        <fullName evidence="4">Uu.00g072720.m01.CDS01</fullName>
    </submittedName>
</protein>
<keyword evidence="2" id="KW-0521">NADP</keyword>
<dbReference type="PANTHER" id="PTHR24320">
    <property type="entry name" value="RETINOL DEHYDROGENASE"/>
    <property type="match status" value="1"/>
</dbReference>